<keyword evidence="3 5" id="KW-1133">Transmembrane helix</keyword>
<dbReference type="PIRSF" id="PIRSF036466">
    <property type="entry name" value="UCP036466"/>
    <property type="match status" value="1"/>
</dbReference>
<evidence type="ECO:0000256" key="4">
    <source>
        <dbReference type="ARBA" id="ARBA00023136"/>
    </source>
</evidence>
<evidence type="ECO:0000313" key="7">
    <source>
        <dbReference type="Proteomes" id="UP000598467"/>
    </source>
</evidence>
<dbReference type="RefSeq" id="WP_190294244.1">
    <property type="nucleotide sequence ID" value="NZ_JABFCZ010000043.1"/>
</dbReference>
<dbReference type="EMBL" id="JABFCZ010000043">
    <property type="protein sequence ID" value="MBD1549553.1"/>
    <property type="molecule type" value="Genomic_DNA"/>
</dbReference>
<evidence type="ECO:0000256" key="2">
    <source>
        <dbReference type="ARBA" id="ARBA00022692"/>
    </source>
</evidence>
<dbReference type="HAMAP" id="MF_01361">
    <property type="entry name" value="UPF0391"/>
    <property type="match status" value="1"/>
</dbReference>
<evidence type="ECO:0000313" key="6">
    <source>
        <dbReference type="EMBL" id="MBD1549553.1"/>
    </source>
</evidence>
<sequence>MFGWAITFLIVALIAAVLGFGGIAGTAVSIAKLIFFVALILFAISLVYSLITGRRPPAA</sequence>
<dbReference type="GO" id="GO:0005886">
    <property type="term" value="C:plasma membrane"/>
    <property type="evidence" value="ECO:0007669"/>
    <property type="project" value="UniProtKB-SubCell"/>
</dbReference>
<dbReference type="Proteomes" id="UP000598467">
    <property type="component" value="Unassembled WGS sequence"/>
</dbReference>
<accession>A0A926P4U0</accession>
<dbReference type="InterPro" id="IPR009760">
    <property type="entry name" value="DUF1328"/>
</dbReference>
<dbReference type="AlphaFoldDB" id="A0A926P4U0"/>
<organism evidence="6 7">
    <name type="scientific">Roseibium aggregatum</name>
    <dbReference type="NCBI Taxonomy" id="187304"/>
    <lineage>
        <taxon>Bacteria</taxon>
        <taxon>Pseudomonadati</taxon>
        <taxon>Pseudomonadota</taxon>
        <taxon>Alphaproteobacteria</taxon>
        <taxon>Hyphomicrobiales</taxon>
        <taxon>Stappiaceae</taxon>
        <taxon>Roseibium</taxon>
    </lineage>
</organism>
<evidence type="ECO:0000256" key="1">
    <source>
        <dbReference type="ARBA" id="ARBA00022475"/>
    </source>
</evidence>
<comment type="similarity">
    <text evidence="5">Belongs to the UPF0391 family.</text>
</comment>
<feature type="transmembrane region" description="Helical" evidence="5">
    <location>
        <begin position="29"/>
        <end position="51"/>
    </location>
</feature>
<keyword evidence="2 5" id="KW-0812">Transmembrane</keyword>
<proteinExistence type="inferred from homology"/>
<reference evidence="6" key="1">
    <citation type="submission" date="2020-05" db="EMBL/GenBank/DDBJ databases">
        <title>Identification of trans-AT polyketide cluster in two marine bacteria, producers of a novel glutaramide-containing polyketide sesbanimide D and analogs.</title>
        <authorList>
            <person name="Kacar D."/>
            <person name="Rodriguez P."/>
            <person name="Canedo L."/>
            <person name="Gonzalez E."/>
            <person name="Galan B."/>
            <person name="De La Calle F."/>
            <person name="Garcia J.L."/>
        </authorList>
    </citation>
    <scope>NUCLEOTIDE SEQUENCE</scope>
    <source>
        <strain evidence="6">PHM038</strain>
    </source>
</reference>
<keyword evidence="4 5" id="KW-0472">Membrane</keyword>
<keyword evidence="1 5" id="KW-1003">Cell membrane</keyword>
<name>A0A926P4U0_9HYPH</name>
<gene>
    <name evidence="6" type="ORF">HK439_25130</name>
</gene>
<protein>
    <recommendedName>
        <fullName evidence="5">UPF0391 membrane protein HK439_25130</fullName>
    </recommendedName>
</protein>
<comment type="subcellular location">
    <subcellularLocation>
        <location evidence="5">Cell membrane</location>
        <topology evidence="5">Single-pass membrane protein</topology>
    </subcellularLocation>
</comment>
<evidence type="ECO:0000256" key="3">
    <source>
        <dbReference type="ARBA" id="ARBA00022989"/>
    </source>
</evidence>
<evidence type="ECO:0000256" key="5">
    <source>
        <dbReference type="HAMAP-Rule" id="MF_01361"/>
    </source>
</evidence>
<dbReference type="Pfam" id="PF07043">
    <property type="entry name" value="DUF1328"/>
    <property type="match status" value="1"/>
</dbReference>
<comment type="caution">
    <text evidence="6">The sequence shown here is derived from an EMBL/GenBank/DDBJ whole genome shotgun (WGS) entry which is preliminary data.</text>
</comment>
<dbReference type="NCBIfam" id="NF010228">
    <property type="entry name" value="PRK13682.1-3"/>
    <property type="match status" value="1"/>
</dbReference>
<dbReference type="NCBIfam" id="NF010229">
    <property type="entry name" value="PRK13682.1-4"/>
    <property type="match status" value="1"/>
</dbReference>